<comment type="caution">
    <text evidence="4">Lacks conserved residue(s) required for the propagation of feature annotation.</text>
</comment>
<comment type="caution">
    <text evidence="7">The sequence shown here is derived from an EMBL/GenBank/DDBJ whole genome shotgun (WGS) entry which is preliminary data.</text>
</comment>
<sequence length="403" mass="43425">MSKPTDSASQQQDEKPKDAISNLVTSTGISAAQSCRANEEPASGETGKGKTVALALGSGGARGYAHIGAIEILVERGYDIVAISGCSMGALIGGVFAAGKMKDYKDWVTGLGQFDVLKLLDVTFNSVGAIRGEKIFSVVREMIGDTRIEDLPLAYTAVATDLLAHKEIWFQEGPLDQAIRASVAIPSVVTPLVLNGRVLVDGALLNPLPIIPTISSHADMVVAVNLSGEDDRSRRLPDAAFANTAGDGVELDEWVDKIRDKASRWFDWDAIKTFTARKDSVPSESPEEKISKAVAKNETKSTPAAIKTEPAKNKDDHETIDWDKLGIGKFDVMNLTIETMQSALVQYKIAGYPPDLLVNIPKNAGRSYDYHKAPELIQLGRERMSAALDRYEENLNSSGPLAL</sequence>
<dbReference type="OrthoDB" id="5290098at2"/>
<feature type="short sequence motif" description="GXSXG" evidence="4">
    <location>
        <begin position="85"/>
        <end position="89"/>
    </location>
</feature>
<dbReference type="InterPro" id="IPR016035">
    <property type="entry name" value="Acyl_Trfase/lysoPLipase"/>
</dbReference>
<dbReference type="PANTHER" id="PTHR14226:SF76">
    <property type="entry name" value="NTE FAMILY PROTEIN RSSA"/>
    <property type="match status" value="1"/>
</dbReference>
<accession>A0A2V3ZME8</accession>
<dbReference type="GO" id="GO:0016042">
    <property type="term" value="P:lipid catabolic process"/>
    <property type="evidence" value="ECO:0007669"/>
    <property type="project" value="UniProtKB-UniRule"/>
</dbReference>
<evidence type="ECO:0000313" key="8">
    <source>
        <dbReference type="Proteomes" id="UP000253987"/>
    </source>
</evidence>
<evidence type="ECO:0000256" key="5">
    <source>
        <dbReference type="SAM" id="MobiDB-lite"/>
    </source>
</evidence>
<keyword evidence="3 4" id="KW-0443">Lipid metabolism</keyword>
<dbReference type="PROSITE" id="PS51635">
    <property type="entry name" value="PNPLA"/>
    <property type="match status" value="1"/>
</dbReference>
<dbReference type="Gene3D" id="3.40.1090.10">
    <property type="entry name" value="Cytosolic phospholipase A2 catalytic domain"/>
    <property type="match status" value="1"/>
</dbReference>
<organism evidence="7 8">
    <name type="scientific">Marinobacter vulgaris</name>
    <dbReference type="NCBI Taxonomy" id="1928331"/>
    <lineage>
        <taxon>Bacteria</taxon>
        <taxon>Pseudomonadati</taxon>
        <taxon>Pseudomonadota</taxon>
        <taxon>Gammaproteobacteria</taxon>
        <taxon>Pseudomonadales</taxon>
        <taxon>Marinobacteraceae</taxon>
        <taxon>Marinobacter</taxon>
    </lineage>
</organism>
<feature type="compositionally biased region" description="Polar residues" evidence="5">
    <location>
        <begin position="1"/>
        <end position="11"/>
    </location>
</feature>
<evidence type="ECO:0000313" key="7">
    <source>
        <dbReference type="EMBL" id="PXX91967.1"/>
    </source>
</evidence>
<reference evidence="8" key="1">
    <citation type="submission" date="2018-05" db="EMBL/GenBank/DDBJ databases">
        <authorList>
            <person name="Lu D."/>
        </authorList>
    </citation>
    <scope>NUCLEOTIDE SEQUENCE [LARGE SCALE GENOMIC DNA]</scope>
    <source>
        <strain evidence="8">F01</strain>
    </source>
</reference>
<keyword evidence="2 4" id="KW-0442">Lipid degradation</keyword>
<keyword evidence="1 4" id="KW-0378">Hydrolase</keyword>
<reference evidence="7 8" key="2">
    <citation type="submission" date="2018-06" db="EMBL/GenBank/DDBJ databases">
        <title>Marinobactersediminissp. nov, a moderately halophilic bacterium isolated from marine solar saltern.</title>
        <authorList>
            <person name="Zhang Y."/>
        </authorList>
    </citation>
    <scope>NUCLEOTIDE SEQUENCE [LARGE SCALE GENOMIC DNA]</scope>
    <source>
        <strain evidence="7 8">F01</strain>
    </source>
</reference>
<dbReference type="Pfam" id="PF01734">
    <property type="entry name" value="Patatin"/>
    <property type="match status" value="1"/>
</dbReference>
<evidence type="ECO:0000256" key="1">
    <source>
        <dbReference type="ARBA" id="ARBA00022801"/>
    </source>
</evidence>
<dbReference type="EMBL" id="QFWX01000003">
    <property type="protein sequence ID" value="PXX91967.1"/>
    <property type="molecule type" value="Genomic_DNA"/>
</dbReference>
<evidence type="ECO:0000256" key="2">
    <source>
        <dbReference type="ARBA" id="ARBA00022963"/>
    </source>
</evidence>
<dbReference type="GO" id="GO:0016787">
    <property type="term" value="F:hydrolase activity"/>
    <property type="evidence" value="ECO:0007669"/>
    <property type="project" value="UniProtKB-UniRule"/>
</dbReference>
<feature type="domain" description="PNPLA" evidence="6">
    <location>
        <begin position="54"/>
        <end position="214"/>
    </location>
</feature>
<feature type="region of interest" description="Disordered" evidence="5">
    <location>
        <begin position="277"/>
        <end position="302"/>
    </location>
</feature>
<dbReference type="Proteomes" id="UP000253987">
    <property type="component" value="Unassembled WGS sequence"/>
</dbReference>
<proteinExistence type="predicted"/>
<evidence type="ECO:0000256" key="4">
    <source>
        <dbReference type="PROSITE-ProRule" id="PRU01161"/>
    </source>
</evidence>
<dbReference type="PANTHER" id="PTHR14226">
    <property type="entry name" value="NEUROPATHY TARGET ESTERASE/SWISS CHEESE D.MELANOGASTER"/>
    <property type="match status" value="1"/>
</dbReference>
<gene>
    <name evidence="7" type="ORF">DIT71_08990</name>
</gene>
<dbReference type="AlphaFoldDB" id="A0A2V3ZME8"/>
<protein>
    <submittedName>
        <fullName evidence="7">Alpha/beta hydrolase</fullName>
    </submittedName>
</protein>
<keyword evidence="8" id="KW-1185">Reference proteome</keyword>
<dbReference type="InterPro" id="IPR002641">
    <property type="entry name" value="PNPLA_dom"/>
</dbReference>
<feature type="active site" description="Nucleophile" evidence="4">
    <location>
        <position position="87"/>
    </location>
</feature>
<evidence type="ECO:0000256" key="3">
    <source>
        <dbReference type="ARBA" id="ARBA00023098"/>
    </source>
</evidence>
<feature type="short sequence motif" description="DGA/G" evidence="4">
    <location>
        <begin position="201"/>
        <end position="203"/>
    </location>
</feature>
<evidence type="ECO:0000259" key="6">
    <source>
        <dbReference type="PROSITE" id="PS51635"/>
    </source>
</evidence>
<feature type="compositionally biased region" description="Basic and acidic residues" evidence="5">
    <location>
        <begin position="277"/>
        <end position="299"/>
    </location>
</feature>
<dbReference type="PROSITE" id="PS51257">
    <property type="entry name" value="PROKAR_LIPOPROTEIN"/>
    <property type="match status" value="1"/>
</dbReference>
<dbReference type="InterPro" id="IPR050301">
    <property type="entry name" value="NTE"/>
</dbReference>
<feature type="region of interest" description="Disordered" evidence="5">
    <location>
        <begin position="1"/>
        <end position="20"/>
    </location>
</feature>
<dbReference type="RefSeq" id="WP_114612847.1">
    <property type="nucleotide sequence ID" value="NZ_QFWX01000003.1"/>
</dbReference>
<name>A0A2V3ZME8_9GAMM</name>
<dbReference type="SUPFAM" id="SSF52151">
    <property type="entry name" value="FabD/lysophospholipase-like"/>
    <property type="match status" value="1"/>
</dbReference>
<feature type="active site" description="Proton acceptor" evidence="4">
    <location>
        <position position="201"/>
    </location>
</feature>